<proteinExistence type="predicted"/>
<comment type="caution">
    <text evidence="1">The sequence shown here is derived from an EMBL/GenBank/DDBJ whole genome shotgun (WGS) entry which is preliminary data.</text>
</comment>
<gene>
    <name evidence="1" type="ORF">CRG98_011578</name>
</gene>
<protein>
    <submittedName>
        <fullName evidence="1">Uncharacterized protein</fullName>
    </submittedName>
</protein>
<evidence type="ECO:0000313" key="2">
    <source>
        <dbReference type="Proteomes" id="UP000233551"/>
    </source>
</evidence>
<dbReference type="EMBL" id="PGOL01000571">
    <property type="protein sequence ID" value="PKI67982.1"/>
    <property type="molecule type" value="Genomic_DNA"/>
</dbReference>
<organism evidence="1 2">
    <name type="scientific">Punica granatum</name>
    <name type="common">Pomegranate</name>
    <dbReference type="NCBI Taxonomy" id="22663"/>
    <lineage>
        <taxon>Eukaryota</taxon>
        <taxon>Viridiplantae</taxon>
        <taxon>Streptophyta</taxon>
        <taxon>Embryophyta</taxon>
        <taxon>Tracheophyta</taxon>
        <taxon>Spermatophyta</taxon>
        <taxon>Magnoliopsida</taxon>
        <taxon>eudicotyledons</taxon>
        <taxon>Gunneridae</taxon>
        <taxon>Pentapetalae</taxon>
        <taxon>rosids</taxon>
        <taxon>malvids</taxon>
        <taxon>Myrtales</taxon>
        <taxon>Lythraceae</taxon>
        <taxon>Punica</taxon>
    </lineage>
</organism>
<sequence>MDLSQFAFDKYSAQAHHEVGKIGIEINVTWAHESRRSSPTKPTNPGGLNDQCVMTELYFAIILKLRVLSRLFPYGSVNEDCMRWTIEVSSRCRLIPLTYRGRVNPEEAERPVAPPENGLRRTPLFRLEPPQIGLRLESGYVTPS</sequence>
<reference evidence="1 2" key="1">
    <citation type="submission" date="2017-11" db="EMBL/GenBank/DDBJ databases">
        <title>De-novo sequencing of pomegranate (Punica granatum L.) genome.</title>
        <authorList>
            <person name="Akparov Z."/>
            <person name="Amiraslanov A."/>
            <person name="Hajiyeva S."/>
            <person name="Abbasov M."/>
            <person name="Kaur K."/>
            <person name="Hamwieh A."/>
            <person name="Solovyev V."/>
            <person name="Salamov A."/>
            <person name="Braich B."/>
            <person name="Kosarev P."/>
            <person name="Mahmoud A."/>
            <person name="Hajiyev E."/>
            <person name="Babayeva S."/>
            <person name="Izzatullayeva V."/>
            <person name="Mammadov A."/>
            <person name="Mammadov A."/>
            <person name="Sharifova S."/>
            <person name="Ojaghi J."/>
            <person name="Eynullazada K."/>
            <person name="Bayramov B."/>
            <person name="Abdulazimova A."/>
            <person name="Shahmuradov I."/>
        </authorList>
    </citation>
    <scope>NUCLEOTIDE SEQUENCE [LARGE SCALE GENOMIC DNA]</scope>
    <source>
        <strain evidence="2">cv. AG2017</strain>
        <tissue evidence="1">Leaf</tissue>
    </source>
</reference>
<evidence type="ECO:0000313" key="1">
    <source>
        <dbReference type="EMBL" id="PKI67982.1"/>
    </source>
</evidence>
<name>A0A2I0KHH5_PUNGR</name>
<accession>A0A2I0KHH5</accession>
<dbReference type="Proteomes" id="UP000233551">
    <property type="component" value="Unassembled WGS sequence"/>
</dbReference>
<dbReference type="AlphaFoldDB" id="A0A2I0KHH5"/>
<keyword evidence="2" id="KW-1185">Reference proteome</keyword>